<evidence type="ECO:0000313" key="3">
    <source>
        <dbReference type="Proteomes" id="UP000683360"/>
    </source>
</evidence>
<gene>
    <name evidence="2" type="ORF">MEDL_36272</name>
</gene>
<organism evidence="2 3">
    <name type="scientific">Mytilus edulis</name>
    <name type="common">Blue mussel</name>
    <dbReference type="NCBI Taxonomy" id="6550"/>
    <lineage>
        <taxon>Eukaryota</taxon>
        <taxon>Metazoa</taxon>
        <taxon>Spiralia</taxon>
        <taxon>Lophotrochozoa</taxon>
        <taxon>Mollusca</taxon>
        <taxon>Bivalvia</taxon>
        <taxon>Autobranchia</taxon>
        <taxon>Pteriomorphia</taxon>
        <taxon>Mytilida</taxon>
        <taxon>Mytiloidea</taxon>
        <taxon>Mytilidae</taxon>
        <taxon>Mytilinae</taxon>
        <taxon>Mytilus</taxon>
    </lineage>
</organism>
<comment type="caution">
    <text evidence="2">The sequence shown here is derived from an EMBL/GenBank/DDBJ whole genome shotgun (WGS) entry which is preliminary data.</text>
</comment>
<evidence type="ECO:0000313" key="2">
    <source>
        <dbReference type="EMBL" id="CAG2222964.1"/>
    </source>
</evidence>
<sequence length="449" mass="49581">MVILATCGEEKSKRLLLNDPDVLGNRLLHIESALQDLQVKYSSLQKELADEKSKHEQSLQSYAAGEKYYYSSSYRGGASNMLCLPDNPELSNKTAVGRSLIYGTEFNTNDLIAGANDEDVSCAMCRSTNTSSTVMFPGRKTCYPGWKEEYNGVLAASAHSHNPSPYICVDAHPAYVYGGGRNNEEHILYISVLKCGSIQCPPYTDNVQMCIILILSMVILATCGEEKSKRLLLNDPDVLGNRLLHIESMLQDLQKELADEKSKHEQSLQNQGSTYIRWGRNDCVAQNTELIYKGYAAGEKYVYSSSYRGGASNMLCLPDDPELSNRTASTNSQIYGTEFEDNDLVTGALNEDVSCALCRSTNTSSTVMFPGRKTCYSGWKEEYNGVLASSAYSHNPSPYICVDAHPSYVNGGQRNNDEHRLYVSNLKCGSIPCPPYTDNVQVNCVVCSK</sequence>
<feature type="coiled-coil region" evidence="1">
    <location>
        <begin position="243"/>
        <end position="270"/>
    </location>
</feature>
<evidence type="ECO:0008006" key="4">
    <source>
        <dbReference type="Google" id="ProtNLM"/>
    </source>
</evidence>
<reference evidence="2" key="1">
    <citation type="submission" date="2021-03" db="EMBL/GenBank/DDBJ databases">
        <authorList>
            <person name="Bekaert M."/>
        </authorList>
    </citation>
    <scope>NUCLEOTIDE SEQUENCE</scope>
</reference>
<protein>
    <recommendedName>
        <fullName evidence="4">Short-chain collagen C4</fullName>
    </recommendedName>
</protein>
<dbReference type="PANTHER" id="PTHR24024">
    <property type="entry name" value="PULMONARY SURFACTANT-ASSOCIATED PROTEIN A"/>
    <property type="match status" value="1"/>
</dbReference>
<dbReference type="OrthoDB" id="6086925at2759"/>
<dbReference type="InterPro" id="IPR051077">
    <property type="entry name" value="Ca-dependent_lectin"/>
</dbReference>
<dbReference type="GO" id="GO:0005615">
    <property type="term" value="C:extracellular space"/>
    <property type="evidence" value="ECO:0007669"/>
    <property type="project" value="TreeGrafter"/>
</dbReference>
<name>A0A8S3SRJ6_MYTED</name>
<proteinExistence type="predicted"/>
<dbReference type="EMBL" id="CAJPWZ010001771">
    <property type="protein sequence ID" value="CAG2222964.1"/>
    <property type="molecule type" value="Genomic_DNA"/>
</dbReference>
<evidence type="ECO:0000256" key="1">
    <source>
        <dbReference type="SAM" id="Coils"/>
    </source>
</evidence>
<dbReference type="PANTHER" id="PTHR24024:SF18">
    <property type="entry name" value="SHORT-CHAIN COLLAGEN C4-LIKE"/>
    <property type="match status" value="1"/>
</dbReference>
<dbReference type="AlphaFoldDB" id="A0A8S3SRJ6"/>
<accession>A0A8S3SRJ6</accession>
<dbReference type="Proteomes" id="UP000683360">
    <property type="component" value="Unassembled WGS sequence"/>
</dbReference>
<keyword evidence="1" id="KW-0175">Coiled coil</keyword>
<feature type="coiled-coil region" evidence="1">
    <location>
        <begin position="27"/>
        <end position="54"/>
    </location>
</feature>
<keyword evidence="3" id="KW-1185">Reference proteome</keyword>